<feature type="transmembrane region" description="Helical" evidence="1">
    <location>
        <begin position="26"/>
        <end position="48"/>
    </location>
</feature>
<name>M1GMF2_9BASI</name>
<dbReference type="RefSeq" id="YP_007475375.1">
    <property type="nucleotide sequence ID" value="NC_020353.1"/>
</dbReference>
<gene>
    <name evidence="2" type="primary">orf101</name>
</gene>
<evidence type="ECO:0000313" key="2">
    <source>
        <dbReference type="EMBL" id="AGE14589.1"/>
    </source>
</evidence>
<geneLocation type="mitochondrion" evidence="2"/>
<dbReference type="EMBL" id="KC285586">
    <property type="protein sequence ID" value="AGE14589.1"/>
    <property type="molecule type" value="Genomic_DNA"/>
</dbReference>
<dbReference type="RefSeq" id="YP_007475393.1">
    <property type="nucleotide sequence ID" value="NC_020353.1"/>
</dbReference>
<dbReference type="EMBL" id="KC285586">
    <property type="protein sequence ID" value="AGE14607.1"/>
    <property type="molecule type" value="Genomic_DNA"/>
</dbReference>
<evidence type="ECO:0000256" key="1">
    <source>
        <dbReference type="SAM" id="Phobius"/>
    </source>
</evidence>
<accession>M1GMF2</accession>
<dbReference type="AlphaFoldDB" id="M1GMF2"/>
<keyword evidence="1" id="KW-0472">Membrane</keyword>
<dbReference type="GeneID" id="14658472"/>
<protein>
    <submittedName>
        <fullName evidence="2">Uncharacterized protein</fullName>
    </submittedName>
</protein>
<sequence>MCNVVIDYASPLMAYFFLSLESRPFLFFYTFCFALSFLLFLSPFFLVKKRRQKSKKQGRFCFYFFSLTLSSPILVFFYSKKKENGRIKDYAPLGDIKEKSC</sequence>
<keyword evidence="1" id="KW-0812">Transmembrane</keyword>
<keyword evidence="2" id="KW-0496">Mitochondrion</keyword>
<proteinExistence type="predicted"/>
<keyword evidence="1" id="KW-1133">Transmembrane helix</keyword>
<organism evidence="2">
    <name type="scientific">Microbotryum lychnidis-dioicae</name>
    <dbReference type="NCBI Taxonomy" id="288795"/>
    <lineage>
        <taxon>Eukaryota</taxon>
        <taxon>Fungi</taxon>
        <taxon>Dikarya</taxon>
        <taxon>Basidiomycota</taxon>
        <taxon>Pucciniomycotina</taxon>
        <taxon>Microbotryomycetes</taxon>
        <taxon>Microbotryales</taxon>
        <taxon>Microbotryaceae</taxon>
        <taxon>Microbotryum</taxon>
    </lineage>
</organism>
<feature type="transmembrane region" description="Helical" evidence="1">
    <location>
        <begin position="60"/>
        <end position="79"/>
    </location>
</feature>
<dbReference type="GeneID" id="14658442"/>
<reference evidence="2" key="1">
    <citation type="submission" date="2012-12" db="EMBL/GenBank/DDBJ databases">
        <authorList>
            <person name="Lang B.F."/>
        </authorList>
    </citation>
    <scope>NUCLEOTIDE SEQUENCE</scope>
    <source>
        <strain evidence="2">MvSl135HT1</strain>
    </source>
</reference>